<dbReference type="InterPro" id="IPR007842">
    <property type="entry name" value="HEPN_dom"/>
</dbReference>
<dbReference type="Gene3D" id="1.20.120.330">
    <property type="entry name" value="Nucleotidyltransferases domain 2"/>
    <property type="match status" value="1"/>
</dbReference>
<reference evidence="3" key="5">
    <citation type="submission" date="2019-09" db="EMBL/GenBank/DDBJ databases">
        <authorList>
            <person name="Ross B.D."/>
            <person name="Verster A.J."/>
            <person name="Radey M.C."/>
            <person name="Schmidtke D.T."/>
            <person name="Pope C.E."/>
            <person name="Hoffman L.R."/>
            <person name="Hajjar A.M."/>
            <person name="Peterson S.B."/>
            <person name="Borenstein E."/>
            <person name="Mougous J.D."/>
        </authorList>
    </citation>
    <scope>NUCLEOTIDE SEQUENCE</scope>
    <source>
        <strain evidence="3">H204</strain>
    </source>
</reference>
<proteinExistence type="inferred from homology"/>
<dbReference type="Pfam" id="PF05168">
    <property type="entry name" value="HEPN"/>
    <property type="match status" value="1"/>
</dbReference>
<dbReference type="RefSeq" id="WP_087323184.1">
    <property type="nucleotide sequence ID" value="NZ_AP031409.1"/>
</dbReference>
<comment type="similarity">
    <text evidence="1">Belongs to the UPF0332 family.</text>
</comment>
<evidence type="ECO:0000313" key="3">
    <source>
        <dbReference type="EMBL" id="KAA9043087.1"/>
    </source>
</evidence>
<reference evidence="4 8" key="4">
    <citation type="journal article" date="2019" name="Nat. Med.">
        <title>A library of human gut bacterial isolates paired with longitudinal multiomics data enables mechanistic microbiome research.</title>
        <authorList>
            <person name="Poyet M."/>
            <person name="Groussin M."/>
            <person name="Gibbons S.M."/>
            <person name="Avila-Pacheco J."/>
            <person name="Jiang X."/>
            <person name="Kearney S.M."/>
            <person name="Perrotta A.R."/>
            <person name="Berdy B."/>
            <person name="Zhao S."/>
            <person name="Lieberman T.D."/>
            <person name="Swanson P.K."/>
            <person name="Smith M."/>
            <person name="Roesemann S."/>
            <person name="Alexander J.E."/>
            <person name="Rich S.A."/>
            <person name="Livny J."/>
            <person name="Vlamakis H."/>
            <person name="Clish C."/>
            <person name="Bullock K."/>
            <person name="Deik A."/>
            <person name="Scott J."/>
            <person name="Pierce K.A."/>
            <person name="Xavier R.J."/>
            <person name="Alm E.J."/>
        </authorList>
    </citation>
    <scope>NUCLEOTIDE SEQUENCE [LARGE SCALE GENOMIC DNA]</scope>
    <source>
        <strain evidence="4 8">BIOML-A58</strain>
    </source>
</reference>
<dbReference type="InterPro" id="IPR052226">
    <property type="entry name" value="UPF0332_toxin"/>
</dbReference>
<comment type="caution">
    <text evidence="5">The sequence shown here is derived from an EMBL/GenBank/DDBJ whole genome shotgun (WGS) entry which is preliminary data.</text>
</comment>
<dbReference type="EMBL" id="VYQC01000012">
    <property type="protein sequence ID" value="KAA9043087.1"/>
    <property type="molecule type" value="Genomic_DNA"/>
</dbReference>
<evidence type="ECO:0000313" key="6">
    <source>
        <dbReference type="Proteomes" id="UP000284495"/>
    </source>
</evidence>
<name>A0A1Y4V671_9BACE</name>
<evidence type="ECO:0000313" key="5">
    <source>
        <dbReference type="EMBL" id="RHL37906.1"/>
    </source>
</evidence>
<dbReference type="EMBL" id="QROO01000012">
    <property type="protein sequence ID" value="RHL37906.1"/>
    <property type="molecule type" value="Genomic_DNA"/>
</dbReference>
<evidence type="ECO:0000313" key="7">
    <source>
        <dbReference type="Proteomes" id="UP000327007"/>
    </source>
</evidence>
<evidence type="ECO:0000256" key="1">
    <source>
        <dbReference type="ARBA" id="ARBA00038248"/>
    </source>
</evidence>
<reference evidence="7" key="1">
    <citation type="journal article" date="2018" name="J. Anim. Genet.">
        <title>Acquired interbacterial defense systems protect against interspecies antagonism in the human gut microbiome.</title>
        <authorList>
            <person name="Ross B.D."/>
            <person name="Verster A.J."/>
            <person name="Radey M.C."/>
            <person name="Schmidtke D.T."/>
            <person name="Pope C.E."/>
            <person name="Hoffman L.R."/>
            <person name="Hajjar A."/>
            <person name="Peterson S.B."/>
            <person name="Borenstein E."/>
            <person name="Mougous J."/>
        </authorList>
    </citation>
    <scope>NUCLEOTIDE SEQUENCE [LARGE SCALE GENOMIC DNA]</scope>
    <source>
        <strain evidence="7">H204</strain>
    </source>
</reference>
<dbReference type="PANTHER" id="PTHR36565">
    <property type="entry name" value="UPF0332 PROTEIN TM_1000"/>
    <property type="match status" value="1"/>
</dbReference>
<evidence type="ECO:0000259" key="2">
    <source>
        <dbReference type="Pfam" id="PF05168"/>
    </source>
</evidence>
<feature type="domain" description="HEPN" evidence="2">
    <location>
        <begin position="12"/>
        <end position="125"/>
    </location>
</feature>
<organism evidence="5 6">
    <name type="scientific">Bacteroides xylanisolvens</name>
    <dbReference type="NCBI Taxonomy" id="371601"/>
    <lineage>
        <taxon>Bacteria</taxon>
        <taxon>Pseudomonadati</taxon>
        <taxon>Bacteroidota</taxon>
        <taxon>Bacteroidia</taxon>
        <taxon>Bacteroidales</taxon>
        <taxon>Bacteroidaceae</taxon>
        <taxon>Bacteroides</taxon>
    </lineage>
</organism>
<gene>
    <name evidence="5" type="ORF">DW027_11240</name>
    <name evidence="3" type="ORF">F6S82_18685</name>
    <name evidence="4" type="ORF">GA398_23850</name>
</gene>
<accession>A0A1Y4V671</accession>
<sequence>MTDEERNAIVLYRMENARRTLNEIADHCERGYWNTAINRMYYACFYAASALLVANKIVVKSHEGVRQMLGKHFVLTGQLSVGMGKFYTLIFNKRSSGDYEDFINHDQKTVDELYPYALTFINSIDELLKR</sequence>
<dbReference type="PANTHER" id="PTHR36565:SF1">
    <property type="entry name" value="UPF0332 PROTEIN TM_1000"/>
    <property type="match status" value="1"/>
</dbReference>
<reference evidence="3" key="3">
    <citation type="journal article" date="2019" name="bioRxiv">
        <title>Acquired interbacterial defense systems protect against interspecies antagonism in the human gut microbiome.</title>
        <authorList>
            <person name="Ross B.D."/>
            <person name="Verster A.J."/>
            <person name="Radey M.C."/>
            <person name="Schmidtke D.T."/>
            <person name="Pope C.E."/>
            <person name="Hoffman L.R."/>
            <person name="Hajjar A.M."/>
            <person name="Peterson S.B."/>
            <person name="Borenstein E."/>
            <person name="Mougous J.D."/>
        </authorList>
    </citation>
    <scope>NUCLEOTIDE SEQUENCE</scope>
    <source>
        <strain evidence="3">H204</strain>
    </source>
</reference>
<protein>
    <submittedName>
        <fullName evidence="5">HEPN domain-containing protein</fullName>
    </submittedName>
</protein>
<dbReference type="Proteomes" id="UP000327007">
    <property type="component" value="Unassembled WGS sequence"/>
</dbReference>
<evidence type="ECO:0000313" key="8">
    <source>
        <dbReference type="Proteomes" id="UP000434604"/>
    </source>
</evidence>
<dbReference type="Proteomes" id="UP000284495">
    <property type="component" value="Unassembled WGS sequence"/>
</dbReference>
<evidence type="ECO:0000313" key="4">
    <source>
        <dbReference type="EMBL" id="KAB6140362.1"/>
    </source>
</evidence>
<dbReference type="Proteomes" id="UP000434604">
    <property type="component" value="Unassembled WGS sequence"/>
</dbReference>
<dbReference type="EMBL" id="WDED01000056">
    <property type="protein sequence ID" value="KAB6140362.1"/>
    <property type="molecule type" value="Genomic_DNA"/>
</dbReference>
<dbReference type="AlphaFoldDB" id="A0A1Y4V671"/>
<reference evidence="5 6" key="2">
    <citation type="submission" date="2018-08" db="EMBL/GenBank/DDBJ databases">
        <title>A genome reference for cultivated species of the human gut microbiota.</title>
        <authorList>
            <person name="Zou Y."/>
            <person name="Xue W."/>
            <person name="Luo G."/>
        </authorList>
    </citation>
    <scope>NUCLEOTIDE SEQUENCE [LARGE SCALE GENOMIC DNA]</scope>
    <source>
        <strain evidence="5 6">AF38-2</strain>
    </source>
</reference>